<dbReference type="GO" id="GO:0016020">
    <property type="term" value="C:membrane"/>
    <property type="evidence" value="ECO:0007669"/>
    <property type="project" value="UniProtKB-SubCell"/>
</dbReference>
<feature type="domain" description="RTX pore-forming" evidence="10">
    <location>
        <begin position="469"/>
        <end position="630"/>
    </location>
</feature>
<dbReference type="PROSITE" id="PS00330">
    <property type="entry name" value="HEMOLYSIN_CALCIUM"/>
    <property type="match status" value="11"/>
</dbReference>
<dbReference type="InterPro" id="IPR003995">
    <property type="entry name" value="RTX_toxin_determinant-A"/>
</dbReference>
<evidence type="ECO:0000313" key="11">
    <source>
        <dbReference type="EMBL" id="KAA0970235.1"/>
    </source>
</evidence>
<dbReference type="SUPFAM" id="SSF51120">
    <property type="entry name" value="beta-Roll"/>
    <property type="match status" value="4"/>
</dbReference>
<dbReference type="Pfam" id="PF02382">
    <property type="entry name" value="RTX"/>
    <property type="match status" value="1"/>
</dbReference>
<dbReference type="PANTHER" id="PTHR38340">
    <property type="entry name" value="S-LAYER PROTEIN"/>
    <property type="match status" value="1"/>
</dbReference>
<dbReference type="OrthoDB" id="7913598at2"/>
<keyword evidence="4" id="KW-0800">Toxin</keyword>
<evidence type="ECO:0000256" key="3">
    <source>
        <dbReference type="ARBA" id="ARBA00022525"/>
    </source>
</evidence>
<keyword evidence="8" id="KW-0472">Membrane</keyword>
<evidence type="ECO:0000256" key="9">
    <source>
        <dbReference type="SAM" id="MobiDB-lite"/>
    </source>
</evidence>
<evidence type="ECO:0000256" key="7">
    <source>
        <dbReference type="ARBA" id="ARBA00023026"/>
    </source>
</evidence>
<keyword evidence="7" id="KW-0843">Virulence</keyword>
<dbReference type="GO" id="GO:0015267">
    <property type="term" value="F:channel activity"/>
    <property type="evidence" value="ECO:0007669"/>
    <property type="project" value="InterPro"/>
</dbReference>
<keyword evidence="5" id="KW-0677">Repeat</keyword>
<evidence type="ECO:0000256" key="2">
    <source>
        <dbReference type="ARBA" id="ARBA00004613"/>
    </source>
</evidence>
<dbReference type="EMBL" id="VTWH01000002">
    <property type="protein sequence ID" value="KAA0970235.1"/>
    <property type="molecule type" value="Genomic_DNA"/>
</dbReference>
<evidence type="ECO:0000256" key="1">
    <source>
        <dbReference type="ARBA" id="ARBA00004370"/>
    </source>
</evidence>
<dbReference type="PRINTS" id="PR00313">
    <property type="entry name" value="CABNDNGRPT"/>
</dbReference>
<reference evidence="11 12" key="1">
    <citation type="submission" date="2019-08" db="EMBL/GenBank/DDBJ databases">
        <title>Aureimonas fodiniaquatilis sp. nov., isolated from a coal mine wastewater.</title>
        <authorList>
            <person name="Kim W."/>
        </authorList>
    </citation>
    <scope>NUCLEOTIDE SEQUENCE [LARGE SCALE GENOMIC DNA]</scope>
    <source>
        <strain evidence="11 12">CAU 1482</strain>
    </source>
</reference>
<dbReference type="InterPro" id="IPR018511">
    <property type="entry name" value="Hemolysin-typ_Ca-bd_CS"/>
</dbReference>
<evidence type="ECO:0000313" key="12">
    <source>
        <dbReference type="Proteomes" id="UP000324738"/>
    </source>
</evidence>
<dbReference type="PANTHER" id="PTHR38340:SF1">
    <property type="entry name" value="S-LAYER PROTEIN"/>
    <property type="match status" value="1"/>
</dbReference>
<dbReference type="GO" id="GO:0005509">
    <property type="term" value="F:calcium ion binding"/>
    <property type="evidence" value="ECO:0007669"/>
    <property type="project" value="InterPro"/>
</dbReference>
<protein>
    <recommendedName>
        <fullName evidence="10">RTX pore-forming domain-containing protein</fullName>
    </recommendedName>
</protein>
<evidence type="ECO:0000256" key="8">
    <source>
        <dbReference type="ARBA" id="ARBA00023136"/>
    </source>
</evidence>
<name>A0A5B0DWI5_9HYPH</name>
<dbReference type="InterPro" id="IPR001343">
    <property type="entry name" value="Hemolysn_Ca-bd"/>
</dbReference>
<dbReference type="Pfam" id="PF00353">
    <property type="entry name" value="HemolysinCabind"/>
    <property type="match status" value="8"/>
</dbReference>
<keyword evidence="6" id="KW-0204">Cytolysis</keyword>
<dbReference type="Proteomes" id="UP000324738">
    <property type="component" value="Unassembled WGS sequence"/>
</dbReference>
<evidence type="ECO:0000256" key="4">
    <source>
        <dbReference type="ARBA" id="ARBA00022656"/>
    </source>
</evidence>
<dbReference type="GO" id="GO:0005576">
    <property type="term" value="C:extracellular region"/>
    <property type="evidence" value="ECO:0007669"/>
    <property type="project" value="UniProtKB-SubCell"/>
</dbReference>
<proteinExistence type="predicted"/>
<dbReference type="GO" id="GO:0090729">
    <property type="term" value="F:toxin activity"/>
    <property type="evidence" value="ECO:0007669"/>
    <property type="project" value="UniProtKB-KW"/>
</dbReference>
<evidence type="ECO:0000256" key="6">
    <source>
        <dbReference type="ARBA" id="ARBA00022852"/>
    </source>
</evidence>
<sequence>MTDSTIEGQGNDSELLGRIAASIEEYKLIRQELETLDGLLGKLFGQKNEIPADNVHQNPAFLNAILRKASDTQTFVESVVAAPVSHNVVTPKSPAIEVLYSDRNIQKTFDGVYNAMWNNSRMFNSPLAYATAREQQVFQEILLSRPAEGLNVSGRYSSILNGEIVSNSTNAEKKAHATNDLNRQIITSLLSFSNILETKPFFVAENGGDLIKSYQSILQFVLESYVIGNSLLTYSDTDGLSFGLSGASLTTAGFGIAGINGLQLAYQLLNTKSDGQNSLEAWRDGLRISSTATQILRGVYLSEKGMDVLGTVSGSQMAALNGLAGLANISAEILDIIDAGVNDGASADYVVAASSGLAMQIMAGLLVAFAPASGGLITATMLSGINPKTLYYAAQFGEMAAAQTWKYRDTKWQGDLALASYFSNMQREFILRSMPIASLFSEFPHLGDDNGSSMRRLILEEYLPKTGSSKEKAINLFWSDGFDSREKEVQHEYVMLLRQMSSKVESKRVIAVTGQELRTDMAMVSALLGGAFANGVNSNRNYFYDSQKLTPNENGMIGRGLDGIAINLESSATEQYFLFLTPVMVTTDKERYETSVGKTTIYGTKLPETPHRMVITDGASATTADVRNFASSAAYAPVSKDQGLVSGVDGGLRMEMGPGNDIVIAGARAMFASGGDNFDGVDYRFAMSSFTAQSPGLRVNGILDPNRFAQEYQVNKSGYGTFHQVKLMETEIQEGKSRRVVITRTIETVRDVYSNSQQDLLHLVEWIYGTSHWDSMSGSNFDETLFGDGGDDILAGNNGNDQLLGGTGDDRIDGGQGYDLIFGDAGNDVLVDTGDDSRPAPVDPKKPHAPVHTGDTLIGGDGNDTIRAGAGDDVVFGDEASGKDASGRILQAGAGVVYNDVLSGEDGNDTIDGGFGSDTIDGGAGNDQIFGGAGSDVLRGGLGNDTIWGGDGHDTISGGDGEDALYGMDGDDTIQAGSGASVLIGGAGRDKLRGGLGHDVLSGGEGSDTLLGGSGNDILFDDGRDKNAPNELYGEDGDDILVATDATLYDLFDGGAGRDTLSMRFSTKGVDINLERRTADLLGGKTPSKDTVRSIEWVEGSEQDDILTGNTGDNRLIGRGGNDTLTGGSGKDMLFGGQGRDDLLGGAGSDIIDGGEGDDYIFARGGDTMFFDGAFGHDVVQAEDGGNLTDSLFIFTGIDYRNLYFVRQDNNLLIRREQTMHLVDKSEYMGTSGVLIVDYFAGTNADKVAFADQAGKALVGTSVELLTTAMASAVDASMDPYGYSEYMKPIWDQAWISMPAAA</sequence>
<dbReference type="PRINTS" id="PR01488">
    <property type="entry name" value="RTXTOXINA"/>
</dbReference>
<dbReference type="InterPro" id="IPR050557">
    <property type="entry name" value="RTX_toxin/Mannuronan_C5-epim"/>
</dbReference>
<dbReference type="GO" id="GO:0031640">
    <property type="term" value="P:killing of cells of another organism"/>
    <property type="evidence" value="ECO:0007669"/>
    <property type="project" value="UniProtKB-KW"/>
</dbReference>
<dbReference type="Gene3D" id="2.150.10.10">
    <property type="entry name" value="Serralysin-like metalloprotease, C-terminal"/>
    <property type="match status" value="4"/>
</dbReference>
<organism evidence="11 12">
    <name type="scientific">Aureimonas fodinaquatilis</name>
    <dbReference type="NCBI Taxonomy" id="2565783"/>
    <lineage>
        <taxon>Bacteria</taxon>
        <taxon>Pseudomonadati</taxon>
        <taxon>Pseudomonadota</taxon>
        <taxon>Alphaproteobacteria</taxon>
        <taxon>Hyphomicrobiales</taxon>
        <taxon>Aurantimonadaceae</taxon>
        <taxon>Aureimonas</taxon>
    </lineage>
</organism>
<comment type="subcellular location">
    <subcellularLocation>
        <location evidence="1">Membrane</location>
    </subcellularLocation>
    <subcellularLocation>
        <location evidence="2">Secreted</location>
    </subcellularLocation>
</comment>
<feature type="compositionally biased region" description="Basic and acidic residues" evidence="9">
    <location>
        <begin position="835"/>
        <end position="846"/>
    </location>
</feature>
<evidence type="ECO:0000259" key="10">
    <source>
        <dbReference type="Pfam" id="PF02382"/>
    </source>
</evidence>
<keyword evidence="12" id="KW-1185">Reference proteome</keyword>
<gene>
    <name evidence="11" type="ORF">FPY71_06805</name>
</gene>
<comment type="caution">
    <text evidence="11">The sequence shown here is derived from an EMBL/GenBank/DDBJ whole genome shotgun (WGS) entry which is preliminary data.</text>
</comment>
<dbReference type="InterPro" id="IPR011049">
    <property type="entry name" value="Serralysin-like_metalloprot_C"/>
</dbReference>
<feature type="region of interest" description="Disordered" evidence="9">
    <location>
        <begin position="835"/>
        <end position="862"/>
    </location>
</feature>
<dbReference type="InterPro" id="IPR018504">
    <property type="entry name" value="RTX_pore_form"/>
</dbReference>
<evidence type="ECO:0000256" key="5">
    <source>
        <dbReference type="ARBA" id="ARBA00022737"/>
    </source>
</evidence>
<accession>A0A5B0DWI5</accession>
<keyword evidence="3" id="KW-0964">Secreted</keyword>